<dbReference type="EnsemblMetazoa" id="CLYHEMT016030.1">
    <property type="protein sequence ID" value="CLYHEMP016030.1"/>
    <property type="gene ID" value="CLYHEMG016030"/>
</dbReference>
<sequence length="308" mass="34412">MTSDDLQQKLLQYINEARSKPALMAAKFSLLSEIDPTLYKKLFKYASGLLDVLSEIDNPGIQFSDIYTILSSPHNDVQSTVKLSLYMYKLRTGTITDSELEDQLANTFNENSVKELVCKGIASLYCEHYGNAFAYLSDACEQDVHAARSILSAFTVPFLNSVRSDLVDAREKHLIPCSCGTGVQNHGFRVGLVHAVKTAASCENLAETSFISNLVNNNSTKTNQPKLSFQLCRLHRLISEFDDVIRLLQNSNFDRTPILRMYLNAGRSNFADMFLTLNERLIDQKGLNNFHSGSNGNEQIVMDTSISV</sequence>
<organism evidence="1 2">
    <name type="scientific">Clytia hemisphaerica</name>
    <dbReference type="NCBI Taxonomy" id="252671"/>
    <lineage>
        <taxon>Eukaryota</taxon>
        <taxon>Metazoa</taxon>
        <taxon>Cnidaria</taxon>
        <taxon>Hydrozoa</taxon>
        <taxon>Hydroidolina</taxon>
        <taxon>Leptothecata</taxon>
        <taxon>Obeliida</taxon>
        <taxon>Clytiidae</taxon>
        <taxon>Clytia</taxon>
    </lineage>
</organism>
<dbReference type="AlphaFoldDB" id="A0A7M5X0W1"/>
<dbReference type="Proteomes" id="UP000594262">
    <property type="component" value="Unplaced"/>
</dbReference>
<protein>
    <submittedName>
        <fullName evidence="1">Uncharacterized protein</fullName>
    </submittedName>
</protein>
<reference evidence="1" key="1">
    <citation type="submission" date="2021-01" db="UniProtKB">
        <authorList>
            <consortium name="EnsemblMetazoa"/>
        </authorList>
    </citation>
    <scope>IDENTIFICATION</scope>
</reference>
<evidence type="ECO:0000313" key="1">
    <source>
        <dbReference type="EnsemblMetazoa" id="CLYHEMP016030.1"/>
    </source>
</evidence>
<evidence type="ECO:0000313" key="2">
    <source>
        <dbReference type="Proteomes" id="UP000594262"/>
    </source>
</evidence>
<accession>A0A7M5X0W1</accession>
<proteinExistence type="predicted"/>
<keyword evidence="2" id="KW-1185">Reference proteome</keyword>
<name>A0A7M5X0W1_9CNID</name>